<dbReference type="InterPro" id="IPR052241">
    <property type="entry name" value="SLC66/Scramblase_ANY1"/>
</dbReference>
<organism evidence="7 9">
    <name type="scientific">Dracunculus medinensis</name>
    <name type="common">Guinea worm</name>
    <dbReference type="NCBI Taxonomy" id="318479"/>
    <lineage>
        <taxon>Eukaryota</taxon>
        <taxon>Metazoa</taxon>
        <taxon>Ecdysozoa</taxon>
        <taxon>Nematoda</taxon>
        <taxon>Chromadorea</taxon>
        <taxon>Rhabditida</taxon>
        <taxon>Spirurina</taxon>
        <taxon>Dracunculoidea</taxon>
        <taxon>Dracunculidae</taxon>
        <taxon>Dracunculus</taxon>
    </lineage>
</organism>
<dbReference type="AlphaFoldDB" id="A0A0N4UD01"/>
<evidence type="ECO:0000256" key="4">
    <source>
        <dbReference type="ARBA" id="ARBA00023136"/>
    </source>
</evidence>
<dbReference type="FunFam" id="1.20.1280.290:FF:000008">
    <property type="entry name" value="PQ-loop repeat-containing protein 1"/>
    <property type="match status" value="1"/>
</dbReference>
<name>A0A0N4UD01_DRAME</name>
<dbReference type="Proteomes" id="UP000274756">
    <property type="component" value="Unassembled WGS sequence"/>
</dbReference>
<feature type="transmembrane region" description="Helical" evidence="5">
    <location>
        <begin position="52"/>
        <end position="74"/>
    </location>
</feature>
<keyword evidence="3 5" id="KW-1133">Transmembrane helix</keyword>
<dbReference type="PANTHER" id="PTHR14856:SF9">
    <property type="entry name" value="PQ-LOOP REPEAT-CONTAINING PROTEIN 1"/>
    <property type="match status" value="1"/>
</dbReference>
<dbReference type="Gene3D" id="1.20.1280.290">
    <property type="match status" value="1"/>
</dbReference>
<feature type="transmembrane region" description="Helical" evidence="5">
    <location>
        <begin position="80"/>
        <end position="101"/>
    </location>
</feature>
<accession>A0A0N4UD01</accession>
<dbReference type="GO" id="GO:0042147">
    <property type="term" value="P:retrograde transport, endosome to Golgi"/>
    <property type="evidence" value="ECO:0007669"/>
    <property type="project" value="TreeGrafter"/>
</dbReference>
<dbReference type="Proteomes" id="UP000038040">
    <property type="component" value="Unplaced"/>
</dbReference>
<keyword evidence="8" id="KW-1185">Reference proteome</keyword>
<evidence type="ECO:0000256" key="1">
    <source>
        <dbReference type="ARBA" id="ARBA00004141"/>
    </source>
</evidence>
<evidence type="ECO:0000256" key="3">
    <source>
        <dbReference type="ARBA" id="ARBA00022989"/>
    </source>
</evidence>
<protein>
    <submittedName>
        <fullName evidence="9">PQ-loop repeat-containing protein 1</fullName>
    </submittedName>
</protein>
<dbReference type="STRING" id="318479.A0A0N4UD01"/>
<dbReference type="GO" id="GO:0016020">
    <property type="term" value="C:membrane"/>
    <property type="evidence" value="ECO:0007669"/>
    <property type="project" value="UniProtKB-SubCell"/>
</dbReference>
<evidence type="ECO:0000313" key="7">
    <source>
        <dbReference type="Proteomes" id="UP000038040"/>
    </source>
</evidence>
<evidence type="ECO:0000256" key="2">
    <source>
        <dbReference type="ARBA" id="ARBA00022692"/>
    </source>
</evidence>
<sequence>MMLIERTAIEMLPLREVISIMILVLSSGFIIFGGAVPYVFQYMEIVERKNSQGFSLLVCLSLCIANILRILFWVGKRFDLALLAQSIVMFSCMVLMLEVSVRMNRRILHKSQYKSIWR</sequence>
<dbReference type="GO" id="GO:0005802">
    <property type="term" value="C:trans-Golgi network"/>
    <property type="evidence" value="ECO:0007669"/>
    <property type="project" value="TreeGrafter"/>
</dbReference>
<keyword evidence="2 5" id="KW-0812">Transmembrane</keyword>
<comment type="subcellular location">
    <subcellularLocation>
        <location evidence="1">Membrane</location>
        <topology evidence="1">Multi-pass membrane protein</topology>
    </subcellularLocation>
</comment>
<keyword evidence="4 5" id="KW-0472">Membrane</keyword>
<reference evidence="9" key="1">
    <citation type="submission" date="2016-04" db="UniProtKB">
        <authorList>
            <consortium name="WormBaseParasite"/>
        </authorList>
    </citation>
    <scope>IDENTIFICATION</scope>
</reference>
<evidence type="ECO:0000313" key="9">
    <source>
        <dbReference type="WBParaSite" id="DME_0000517201-mRNA-1"/>
    </source>
</evidence>
<reference evidence="6 8" key="2">
    <citation type="submission" date="2018-11" db="EMBL/GenBank/DDBJ databases">
        <authorList>
            <consortium name="Pathogen Informatics"/>
        </authorList>
    </citation>
    <scope>NUCLEOTIDE SEQUENCE [LARGE SCALE GENOMIC DNA]</scope>
</reference>
<dbReference type="PANTHER" id="PTHR14856">
    <property type="entry name" value="PQ-LOOP REPEAT-CONTAINING PROTEIN 1-LIKE PROTEIN"/>
    <property type="match status" value="1"/>
</dbReference>
<dbReference type="GO" id="GO:0005829">
    <property type="term" value="C:cytosol"/>
    <property type="evidence" value="ECO:0007669"/>
    <property type="project" value="GOC"/>
</dbReference>
<dbReference type="GO" id="GO:0005768">
    <property type="term" value="C:endosome"/>
    <property type="evidence" value="ECO:0007669"/>
    <property type="project" value="TreeGrafter"/>
</dbReference>
<dbReference type="WBParaSite" id="DME_0000517201-mRNA-1">
    <property type="protein sequence ID" value="DME_0000517201-mRNA-1"/>
    <property type="gene ID" value="DME_0000517201"/>
</dbReference>
<dbReference type="Pfam" id="PF04193">
    <property type="entry name" value="PQ-loop"/>
    <property type="match status" value="1"/>
</dbReference>
<feature type="transmembrane region" description="Helical" evidence="5">
    <location>
        <begin position="20"/>
        <end position="40"/>
    </location>
</feature>
<proteinExistence type="predicted"/>
<evidence type="ECO:0000313" key="8">
    <source>
        <dbReference type="Proteomes" id="UP000274756"/>
    </source>
</evidence>
<gene>
    <name evidence="6" type="ORF">DME_LOCUS8971</name>
</gene>
<dbReference type="OrthoDB" id="292213at2759"/>
<dbReference type="InterPro" id="IPR006603">
    <property type="entry name" value="PQ-loop_rpt"/>
</dbReference>
<evidence type="ECO:0000313" key="6">
    <source>
        <dbReference type="EMBL" id="VDN58998.1"/>
    </source>
</evidence>
<dbReference type="GO" id="GO:0045332">
    <property type="term" value="P:phospholipid translocation"/>
    <property type="evidence" value="ECO:0007669"/>
    <property type="project" value="TreeGrafter"/>
</dbReference>
<evidence type="ECO:0000256" key="5">
    <source>
        <dbReference type="SAM" id="Phobius"/>
    </source>
</evidence>
<dbReference type="EMBL" id="UYYG01001174">
    <property type="protein sequence ID" value="VDN58998.1"/>
    <property type="molecule type" value="Genomic_DNA"/>
</dbReference>